<dbReference type="Proteomes" id="UP001593833">
    <property type="component" value="Unassembled WGS sequence"/>
</dbReference>
<dbReference type="InterPro" id="IPR011050">
    <property type="entry name" value="Pectin_lyase_fold/virulence"/>
</dbReference>
<proteinExistence type="predicted"/>
<name>A0ABV6YM41_UNCEI</name>
<comment type="caution">
    <text evidence="1">The sequence shown here is derived from an EMBL/GenBank/DDBJ whole genome shotgun (WGS) entry which is preliminary data.</text>
</comment>
<organism evidence="1 2">
    <name type="scientific">Eiseniibacteriota bacterium</name>
    <dbReference type="NCBI Taxonomy" id="2212470"/>
    <lineage>
        <taxon>Bacteria</taxon>
        <taxon>Candidatus Eiseniibacteriota</taxon>
    </lineage>
</organism>
<keyword evidence="2" id="KW-1185">Reference proteome</keyword>
<evidence type="ECO:0000313" key="1">
    <source>
        <dbReference type="EMBL" id="MFC1573403.1"/>
    </source>
</evidence>
<reference evidence="1 2" key="1">
    <citation type="submission" date="2024-09" db="EMBL/GenBank/DDBJ databases">
        <authorList>
            <person name="D'Angelo T."/>
        </authorList>
    </citation>
    <scope>NUCLEOTIDE SEQUENCE [LARGE SCALE GENOMIC DNA]</scope>
    <source>
        <strain evidence="1">SAG AM-320-E07</strain>
    </source>
</reference>
<dbReference type="Gene3D" id="2.160.20.10">
    <property type="entry name" value="Single-stranded right-handed beta-helix, Pectin lyase-like"/>
    <property type="match status" value="1"/>
</dbReference>
<dbReference type="EMBL" id="JBHPKH010000150">
    <property type="protein sequence ID" value="MFC1573403.1"/>
    <property type="molecule type" value="Genomic_DNA"/>
</dbReference>
<evidence type="ECO:0000313" key="2">
    <source>
        <dbReference type="Proteomes" id="UP001593833"/>
    </source>
</evidence>
<dbReference type="SUPFAM" id="SSF51126">
    <property type="entry name" value="Pectin lyase-like"/>
    <property type="match status" value="1"/>
</dbReference>
<gene>
    <name evidence="1" type="ORF">ACFL6M_07380</name>
</gene>
<accession>A0ABV6YM41</accession>
<evidence type="ECO:0008006" key="3">
    <source>
        <dbReference type="Google" id="ProtNLM"/>
    </source>
</evidence>
<protein>
    <recommendedName>
        <fullName evidence="3">Right handed beta helix domain-containing protein</fullName>
    </recommendedName>
</protein>
<dbReference type="InterPro" id="IPR012334">
    <property type="entry name" value="Pectin_lyas_fold"/>
</dbReference>
<sequence>MKCLSFLFLALLGCTANVRGETYLIQPDGSGDHPTIQAAVHAASNGDVIMLASGVFTGNGNRDIEVIDKDVTIVSESGDPTQVIIDCQGSPGEEHWAFYFGGRDQVVDGISMINGNVTSPGGFPGGGAVNTWSGSATFLNCVFTGNTAPRGGAIVAGYCELNIVSCTFHDNAATQTCGSALVTEGNTHALLSNCIVAFGVGGSAFCSYGGDVELVCCDIYGNEGGNYVGPVSGQLGVNGNISEDPLFCGTPGPEFDLRVHKDSPCVPFSPPNGDCDLIGARPIGCGLDAIACCVAQQCQLATEEECISLGGDWMIDPLHLTCEPNPCLTPIQRTTWGEVKGLYRDWQSNGRDR</sequence>